<dbReference type="GO" id="GO:0000480">
    <property type="term" value="P:endonucleolytic cleavage in 5'-ETS of tricistronic rRNA transcript (SSU-rRNA, 5.8S rRNA, LSU-rRNA)"/>
    <property type="evidence" value="ECO:0007669"/>
    <property type="project" value="TreeGrafter"/>
</dbReference>
<organism evidence="6 7">
    <name type="scientific">Haematococcus lacustris</name>
    <name type="common">Green alga</name>
    <name type="synonym">Haematococcus pluvialis</name>
    <dbReference type="NCBI Taxonomy" id="44745"/>
    <lineage>
        <taxon>Eukaryota</taxon>
        <taxon>Viridiplantae</taxon>
        <taxon>Chlorophyta</taxon>
        <taxon>core chlorophytes</taxon>
        <taxon>Chlorophyceae</taxon>
        <taxon>CS clade</taxon>
        <taxon>Chlamydomonadales</taxon>
        <taxon>Haematococcaceae</taxon>
        <taxon>Haematococcus</taxon>
    </lineage>
</organism>
<keyword evidence="4" id="KW-0539">Nucleus</keyword>
<feature type="non-terminal residue" evidence="6">
    <location>
        <position position="181"/>
    </location>
</feature>
<dbReference type="EMBL" id="BLLF01001216">
    <property type="protein sequence ID" value="GFH17873.1"/>
    <property type="molecule type" value="Genomic_DNA"/>
</dbReference>
<dbReference type="InterPro" id="IPR039119">
    <property type="entry name" value="ABT1/Esf2"/>
</dbReference>
<dbReference type="GO" id="GO:0000447">
    <property type="term" value="P:endonucleolytic cleavage in ITS1 to separate SSU-rRNA from 5.8S rRNA and LSU-rRNA from tricistronic rRNA transcript (SSU-rRNA, 5.8S rRNA, LSU-rRNA)"/>
    <property type="evidence" value="ECO:0007669"/>
    <property type="project" value="TreeGrafter"/>
</dbReference>
<evidence type="ECO:0000256" key="3">
    <source>
        <dbReference type="ARBA" id="ARBA00022884"/>
    </source>
</evidence>
<dbReference type="SUPFAM" id="SSF54928">
    <property type="entry name" value="RNA-binding domain, RBD"/>
    <property type="match status" value="1"/>
</dbReference>
<comment type="subcellular location">
    <subcellularLocation>
        <location evidence="1">Nucleus</location>
        <location evidence="1">Nucleolus</location>
    </subcellularLocation>
</comment>
<sequence>MTNEVSFTSAGASHHQPVLPLPRIPPHMKPMKLKQLLSAHGEVLRVYCTPEDSGARRLRKQKGGNTGKNFTEGWVEFADKRIAKRTALALNGQQIGGKRRSAYYEDLWCLKYLKHFKWDHLTEDIAYQNAVREQRLAAEVSAAKRERDHYLAQVDKAKAQTAIAARKAAKATVGNGGVADE</sequence>
<protein>
    <submittedName>
        <fullName evidence="6">RRM domain-containing protein</fullName>
    </submittedName>
</protein>
<dbReference type="GO" id="GO:0034462">
    <property type="term" value="P:small-subunit processome assembly"/>
    <property type="evidence" value="ECO:0007669"/>
    <property type="project" value="TreeGrafter"/>
</dbReference>
<dbReference type="InterPro" id="IPR035979">
    <property type="entry name" value="RBD_domain_sf"/>
</dbReference>
<evidence type="ECO:0000256" key="4">
    <source>
        <dbReference type="ARBA" id="ARBA00023242"/>
    </source>
</evidence>
<dbReference type="AlphaFoldDB" id="A0A699Z5P2"/>
<dbReference type="GO" id="GO:0000472">
    <property type="term" value="P:endonucleolytic cleavage to generate mature 5'-end of SSU-rRNA from (SSU-rRNA, 5.8S rRNA, LSU-rRNA)"/>
    <property type="evidence" value="ECO:0007669"/>
    <property type="project" value="TreeGrafter"/>
</dbReference>
<feature type="non-terminal residue" evidence="6">
    <location>
        <position position="1"/>
    </location>
</feature>
<evidence type="ECO:0000256" key="1">
    <source>
        <dbReference type="ARBA" id="ARBA00004604"/>
    </source>
</evidence>
<gene>
    <name evidence="6" type="ORF">HaLaN_14592</name>
</gene>
<dbReference type="GO" id="GO:0005730">
    <property type="term" value="C:nucleolus"/>
    <property type="evidence" value="ECO:0007669"/>
    <property type="project" value="UniProtKB-SubCell"/>
</dbReference>
<evidence type="ECO:0000256" key="5">
    <source>
        <dbReference type="SAM" id="MobiDB-lite"/>
    </source>
</evidence>
<reference evidence="6 7" key="1">
    <citation type="submission" date="2020-02" db="EMBL/GenBank/DDBJ databases">
        <title>Draft genome sequence of Haematococcus lacustris strain NIES-144.</title>
        <authorList>
            <person name="Morimoto D."/>
            <person name="Nakagawa S."/>
            <person name="Yoshida T."/>
            <person name="Sawayama S."/>
        </authorList>
    </citation>
    <scope>NUCLEOTIDE SEQUENCE [LARGE SCALE GENOMIC DNA]</scope>
    <source>
        <strain evidence="6 7">NIES-144</strain>
    </source>
</reference>
<name>A0A699Z5P2_HAELA</name>
<evidence type="ECO:0000256" key="2">
    <source>
        <dbReference type="ARBA" id="ARBA00005819"/>
    </source>
</evidence>
<keyword evidence="3" id="KW-0694">RNA-binding</keyword>
<feature type="region of interest" description="Disordered" evidence="5">
    <location>
        <begin position="1"/>
        <end position="24"/>
    </location>
</feature>
<dbReference type="Gene3D" id="3.30.70.330">
    <property type="match status" value="1"/>
</dbReference>
<evidence type="ECO:0000313" key="7">
    <source>
        <dbReference type="Proteomes" id="UP000485058"/>
    </source>
</evidence>
<comment type="similarity">
    <text evidence="2">Belongs to the ESF2/ABP1 family.</text>
</comment>
<proteinExistence type="inferred from homology"/>
<dbReference type="CDD" id="cd12263">
    <property type="entry name" value="RRM_ABT1_like"/>
    <property type="match status" value="1"/>
</dbReference>
<dbReference type="Proteomes" id="UP000485058">
    <property type="component" value="Unassembled WGS sequence"/>
</dbReference>
<accession>A0A699Z5P2</accession>
<dbReference type="PANTHER" id="PTHR12311:SF7">
    <property type="entry name" value="ACTIVATOR OF BASAL TRANSCRIPTION 1"/>
    <property type="match status" value="1"/>
</dbReference>
<keyword evidence="7" id="KW-1185">Reference proteome</keyword>
<dbReference type="GO" id="GO:0003723">
    <property type="term" value="F:RNA binding"/>
    <property type="evidence" value="ECO:0007669"/>
    <property type="project" value="UniProtKB-KW"/>
</dbReference>
<feature type="compositionally biased region" description="Polar residues" evidence="5">
    <location>
        <begin position="1"/>
        <end position="11"/>
    </location>
</feature>
<dbReference type="PANTHER" id="PTHR12311">
    <property type="entry name" value="ACTIVATOR OF BASAL TRANSCRIPTION 1"/>
    <property type="match status" value="1"/>
</dbReference>
<dbReference type="InterPro" id="IPR012677">
    <property type="entry name" value="Nucleotide-bd_a/b_plait_sf"/>
</dbReference>
<comment type="caution">
    <text evidence="6">The sequence shown here is derived from an EMBL/GenBank/DDBJ whole genome shotgun (WGS) entry which is preliminary data.</text>
</comment>
<dbReference type="InterPro" id="IPR034353">
    <property type="entry name" value="ABT1/ESF2_RRM"/>
</dbReference>
<evidence type="ECO:0000313" key="6">
    <source>
        <dbReference type="EMBL" id="GFH17873.1"/>
    </source>
</evidence>